<reference evidence="12" key="1">
    <citation type="submission" date="2018-05" db="EMBL/GenBank/DDBJ databases">
        <authorList>
            <person name="Lanie J.A."/>
            <person name="Ng W.-L."/>
            <person name="Kazmierczak K.M."/>
            <person name="Andrzejewski T.M."/>
            <person name="Davidsen T.M."/>
            <person name="Wayne K.J."/>
            <person name="Tettelin H."/>
            <person name="Glass J.I."/>
            <person name="Rusch D."/>
            <person name="Podicherti R."/>
            <person name="Tsui H.-C.T."/>
            <person name="Winkler M.E."/>
        </authorList>
    </citation>
    <scope>NUCLEOTIDE SEQUENCE</scope>
</reference>
<dbReference type="PRINTS" id="PR01490">
    <property type="entry name" value="RTXTOXIND"/>
</dbReference>
<keyword evidence="7 10" id="KW-1133">Transmembrane helix</keyword>
<dbReference type="PROSITE" id="PS50042">
    <property type="entry name" value="CNMP_BINDING_3"/>
    <property type="match status" value="1"/>
</dbReference>
<dbReference type="Pfam" id="PF00027">
    <property type="entry name" value="cNMP_binding"/>
    <property type="match status" value="1"/>
</dbReference>
<evidence type="ECO:0000259" key="11">
    <source>
        <dbReference type="PROSITE" id="PS50042"/>
    </source>
</evidence>
<protein>
    <recommendedName>
        <fullName evidence="11">Cyclic nucleotide-binding domain-containing protein</fullName>
    </recommendedName>
</protein>
<dbReference type="GO" id="GO:0005886">
    <property type="term" value="C:plasma membrane"/>
    <property type="evidence" value="ECO:0007669"/>
    <property type="project" value="UniProtKB-SubCell"/>
</dbReference>
<dbReference type="PANTHER" id="PTHR30386:SF26">
    <property type="entry name" value="TRANSPORT PROTEIN COMB"/>
    <property type="match status" value="1"/>
</dbReference>
<dbReference type="InterPro" id="IPR000595">
    <property type="entry name" value="cNMP-bd_dom"/>
</dbReference>
<dbReference type="SMART" id="SM00100">
    <property type="entry name" value="cNMP"/>
    <property type="match status" value="1"/>
</dbReference>
<dbReference type="InterPro" id="IPR014710">
    <property type="entry name" value="RmlC-like_jellyroll"/>
</dbReference>
<dbReference type="InterPro" id="IPR050739">
    <property type="entry name" value="MFP"/>
</dbReference>
<dbReference type="PANTHER" id="PTHR30386">
    <property type="entry name" value="MEMBRANE FUSION SUBUNIT OF EMRAB-TOLC MULTIDRUG EFFLUX PUMP"/>
    <property type="match status" value="1"/>
</dbReference>
<evidence type="ECO:0000256" key="8">
    <source>
        <dbReference type="ARBA" id="ARBA00023136"/>
    </source>
</evidence>
<name>A0A381VH94_9ZZZZ</name>
<keyword evidence="5" id="KW-0997">Cell inner membrane</keyword>
<accession>A0A381VH94</accession>
<evidence type="ECO:0000256" key="10">
    <source>
        <dbReference type="SAM" id="Phobius"/>
    </source>
</evidence>
<dbReference type="Gene3D" id="2.40.30.170">
    <property type="match status" value="1"/>
</dbReference>
<dbReference type="CDD" id="cd00038">
    <property type="entry name" value="CAP_ED"/>
    <property type="match status" value="1"/>
</dbReference>
<dbReference type="Gene3D" id="2.60.120.10">
    <property type="entry name" value="Jelly Rolls"/>
    <property type="match status" value="1"/>
</dbReference>
<dbReference type="InterPro" id="IPR018490">
    <property type="entry name" value="cNMP-bd_dom_sf"/>
</dbReference>
<dbReference type="InterPro" id="IPR010129">
    <property type="entry name" value="T1SS_HlyD"/>
</dbReference>
<dbReference type="InterPro" id="IPR058982">
    <property type="entry name" value="Beta-barrel_AprE"/>
</dbReference>
<dbReference type="PROSITE" id="PS00889">
    <property type="entry name" value="CNMP_BINDING_2"/>
    <property type="match status" value="1"/>
</dbReference>
<feature type="coiled-coil region" evidence="9">
    <location>
        <begin position="290"/>
        <end position="317"/>
    </location>
</feature>
<comment type="similarity">
    <text evidence="2">Belongs to the membrane fusion protein (MFP) (TC 8.A.1) family.</text>
</comment>
<keyword evidence="8 10" id="KW-0472">Membrane</keyword>
<gene>
    <name evidence="12" type="ORF">METZ01_LOCUS92564</name>
</gene>
<comment type="subcellular location">
    <subcellularLocation>
        <location evidence="1">Cell inner membrane</location>
        <topology evidence="1">Single-pass membrane protein</topology>
    </subcellularLocation>
</comment>
<evidence type="ECO:0000256" key="6">
    <source>
        <dbReference type="ARBA" id="ARBA00022692"/>
    </source>
</evidence>
<evidence type="ECO:0000256" key="2">
    <source>
        <dbReference type="ARBA" id="ARBA00009477"/>
    </source>
</evidence>
<dbReference type="NCBIfam" id="TIGR01843">
    <property type="entry name" value="type_I_hlyD"/>
    <property type="match status" value="1"/>
</dbReference>
<evidence type="ECO:0000256" key="9">
    <source>
        <dbReference type="SAM" id="Coils"/>
    </source>
</evidence>
<dbReference type="Pfam" id="PF26002">
    <property type="entry name" value="Beta-barrel_AprE"/>
    <property type="match status" value="1"/>
</dbReference>
<dbReference type="EMBL" id="UINC01008837">
    <property type="protein sequence ID" value="SVA39710.1"/>
    <property type="molecule type" value="Genomic_DNA"/>
</dbReference>
<dbReference type="GO" id="GO:0015031">
    <property type="term" value="P:protein transport"/>
    <property type="evidence" value="ECO:0007669"/>
    <property type="project" value="InterPro"/>
</dbReference>
<evidence type="ECO:0000256" key="3">
    <source>
        <dbReference type="ARBA" id="ARBA00022448"/>
    </source>
</evidence>
<evidence type="ECO:0000256" key="1">
    <source>
        <dbReference type="ARBA" id="ARBA00004377"/>
    </source>
</evidence>
<evidence type="ECO:0000313" key="12">
    <source>
        <dbReference type="EMBL" id="SVA39710.1"/>
    </source>
</evidence>
<evidence type="ECO:0000256" key="7">
    <source>
        <dbReference type="ARBA" id="ARBA00022989"/>
    </source>
</evidence>
<evidence type="ECO:0000256" key="4">
    <source>
        <dbReference type="ARBA" id="ARBA00022475"/>
    </source>
</evidence>
<sequence length="570" mass="63032">MADERTLTSGEYLFREGESADYGYVVKTGQIEIVKSGVDGEIILTELGPGSLFGEMALIDGSPRSAGARASVDSSVTEVRSDTFNQYIRNNPDAAVRVMKTLAGQLRSANTDLAHVSKDAGIELQSQDIDGLDERHSDGEIEDTDAIYDRPPSRLVIYSAVLVLTLFIGSLLFTYFIDIDTTISARGKFTTKTPNILVQSTANSVVKTLFVERGQMIQEGQIVALLDDTIARTNLKKNIERLKVVEGRLARLRIENKNINFGGSSLENTDLDALNQDILTKRLLEYRSRLRSFASKKNKLIQEIDSAQKTVEIVEQQKSLKERLEGVQKGLYDRKTGSLLKYLTAVDATLSAKQSSLSAVNNLKRLKSELNSIKADEKAFVAQWSSTLAENTAADEEARMELIQENIMVRQEVDNIEVRSPATGIILDLPRVAEGSIVKEGDEILTLVQINQPLSLEVDIDPRDISDTKVGMPVSVKLDALPFQKFGDLKGTLAFLSQDTFTESLSGEKGAFYRARVEIPSDQLQTLPPEFQLTQGMLASADILAGERNLITYFTFPITRAFEDAFREPD</sequence>
<keyword evidence="3" id="KW-0813">Transport</keyword>
<feature type="domain" description="Cyclic nucleotide-binding" evidence="11">
    <location>
        <begin position="1"/>
        <end position="105"/>
    </location>
</feature>
<organism evidence="12">
    <name type="scientific">marine metagenome</name>
    <dbReference type="NCBI Taxonomy" id="408172"/>
    <lineage>
        <taxon>unclassified sequences</taxon>
        <taxon>metagenomes</taxon>
        <taxon>ecological metagenomes</taxon>
    </lineage>
</organism>
<keyword evidence="9" id="KW-0175">Coiled coil</keyword>
<proteinExistence type="inferred from homology"/>
<evidence type="ECO:0000256" key="5">
    <source>
        <dbReference type="ARBA" id="ARBA00022519"/>
    </source>
</evidence>
<dbReference type="InterPro" id="IPR018488">
    <property type="entry name" value="cNMP-bd_CS"/>
</dbReference>
<dbReference type="AlphaFoldDB" id="A0A381VH94"/>
<keyword evidence="4" id="KW-1003">Cell membrane</keyword>
<dbReference type="SUPFAM" id="SSF51206">
    <property type="entry name" value="cAMP-binding domain-like"/>
    <property type="match status" value="1"/>
</dbReference>
<keyword evidence="6 10" id="KW-0812">Transmembrane</keyword>
<feature type="transmembrane region" description="Helical" evidence="10">
    <location>
        <begin position="155"/>
        <end position="177"/>
    </location>
</feature>